<accession>A0A0A9GHI3</accession>
<dbReference type="AlphaFoldDB" id="A0A0A9GHI3"/>
<dbReference type="EMBL" id="GBRH01173939">
    <property type="protein sequence ID" value="JAE23957.1"/>
    <property type="molecule type" value="Transcribed_RNA"/>
</dbReference>
<reference evidence="1" key="1">
    <citation type="submission" date="2014-09" db="EMBL/GenBank/DDBJ databases">
        <authorList>
            <person name="Magalhaes I.L.F."/>
            <person name="Oliveira U."/>
            <person name="Santos F.R."/>
            <person name="Vidigal T.H.D.A."/>
            <person name="Brescovit A.D."/>
            <person name="Santos A.J."/>
        </authorList>
    </citation>
    <scope>NUCLEOTIDE SEQUENCE</scope>
    <source>
        <tissue evidence="1">Shoot tissue taken approximately 20 cm above the soil surface</tissue>
    </source>
</reference>
<evidence type="ECO:0000313" key="1">
    <source>
        <dbReference type="EMBL" id="JAE23957.1"/>
    </source>
</evidence>
<reference evidence="1" key="2">
    <citation type="journal article" date="2015" name="Data Brief">
        <title>Shoot transcriptome of the giant reed, Arundo donax.</title>
        <authorList>
            <person name="Barrero R.A."/>
            <person name="Guerrero F.D."/>
            <person name="Moolhuijzen P."/>
            <person name="Goolsby J.A."/>
            <person name="Tidwell J."/>
            <person name="Bellgard S.E."/>
            <person name="Bellgard M.I."/>
        </authorList>
    </citation>
    <scope>NUCLEOTIDE SEQUENCE</scope>
    <source>
        <tissue evidence="1">Shoot tissue taken approximately 20 cm above the soil surface</tissue>
    </source>
</reference>
<sequence length="44" mass="5031">MPNLHVHLIMHRRIAHCPFVFSVNVCCLESEHGSLPGFLLFART</sequence>
<protein>
    <submittedName>
        <fullName evidence="1">Uncharacterized protein</fullName>
    </submittedName>
</protein>
<proteinExistence type="predicted"/>
<organism evidence="1">
    <name type="scientific">Arundo donax</name>
    <name type="common">Giant reed</name>
    <name type="synonym">Donax arundinaceus</name>
    <dbReference type="NCBI Taxonomy" id="35708"/>
    <lineage>
        <taxon>Eukaryota</taxon>
        <taxon>Viridiplantae</taxon>
        <taxon>Streptophyta</taxon>
        <taxon>Embryophyta</taxon>
        <taxon>Tracheophyta</taxon>
        <taxon>Spermatophyta</taxon>
        <taxon>Magnoliopsida</taxon>
        <taxon>Liliopsida</taxon>
        <taxon>Poales</taxon>
        <taxon>Poaceae</taxon>
        <taxon>PACMAD clade</taxon>
        <taxon>Arundinoideae</taxon>
        <taxon>Arundineae</taxon>
        <taxon>Arundo</taxon>
    </lineage>
</organism>
<name>A0A0A9GHI3_ARUDO</name>